<evidence type="ECO:0000259" key="1">
    <source>
        <dbReference type="Pfam" id="PF06970"/>
    </source>
</evidence>
<dbReference type="InterPro" id="IPR010724">
    <property type="entry name" value="RepA_N"/>
</dbReference>
<protein>
    <recommendedName>
        <fullName evidence="1">Replication initiator A N-terminal domain-containing protein</fullName>
    </recommendedName>
</protein>
<organism evidence="2 3">
    <name type="scientific">Latilactobacillus curvatus</name>
    <name type="common">Lactobacillus curvatus</name>
    <dbReference type="NCBI Taxonomy" id="28038"/>
    <lineage>
        <taxon>Bacteria</taxon>
        <taxon>Bacillati</taxon>
        <taxon>Bacillota</taxon>
        <taxon>Bacilli</taxon>
        <taxon>Lactobacillales</taxon>
        <taxon>Lactobacillaceae</taxon>
        <taxon>Latilactobacillus</taxon>
    </lineage>
</organism>
<dbReference type="Pfam" id="PF06970">
    <property type="entry name" value="RepA_N"/>
    <property type="match status" value="1"/>
</dbReference>
<accession>A0A385AGT3</accession>
<dbReference type="AlphaFoldDB" id="A0A385AGT3"/>
<feature type="domain" description="Replication initiator A N-terminal" evidence="1">
    <location>
        <begin position="17"/>
        <end position="91"/>
    </location>
</feature>
<proteinExistence type="predicted"/>
<gene>
    <name evidence="2" type="ORF">DT351_11125</name>
</gene>
<geneLocation type="plasmid" evidence="2 3">
    <name>p-1.1928_2</name>
</geneLocation>
<dbReference type="Proteomes" id="UP000257607">
    <property type="component" value="Plasmid p-1.1928_2"/>
</dbReference>
<dbReference type="RefSeq" id="WP_116843846.1">
    <property type="nucleotide sequence ID" value="NZ_CP031005.1"/>
</dbReference>
<evidence type="ECO:0000313" key="2">
    <source>
        <dbReference type="EMBL" id="AXN36892.1"/>
    </source>
</evidence>
<keyword evidence="2" id="KW-0614">Plasmid</keyword>
<name>A0A385AGT3_LATCU</name>
<reference evidence="2 3" key="1">
    <citation type="submission" date="2018-07" db="EMBL/GenBank/DDBJ databases">
        <title>Lactobacillus curvatus genome sequence.</title>
        <authorList>
            <person name="Prechtl R."/>
        </authorList>
    </citation>
    <scope>NUCLEOTIDE SEQUENCE [LARGE SCALE GENOMIC DNA]</scope>
    <source>
        <strain evidence="2 3">TMW 1.1928</strain>
        <plasmid evidence="2 3">p-1.1928_2</plasmid>
    </source>
</reference>
<dbReference type="EMBL" id="CP031005">
    <property type="protein sequence ID" value="AXN36892.1"/>
    <property type="molecule type" value="Genomic_DNA"/>
</dbReference>
<sequence>MDNQPNYYNIKRQYALKFFQVPKVFMTSDKYKTLSAEAKLAFAVLSDRLQLSIKNHWFDPEGNIYFIYTGEQLEAILGCGHNKVNSVKRELKEAGLLIMKRMGQGRANRMYLLEPEITDADIYGIDQLETSNDQPVNIDLPTSIQDKATGTLDNTRFPQKGNLDFLKKDTSDTDLNNTDILKPLETDSLKTDTLADSQKSLREQQDAALFKNHLDNDNIFTKPQLLTLKLLSNNNFEQFVILQKTVLRAKKQALNKHKIQSSLFDFKDEDVDKPVYDVLMRTVEQVRLNAVKDVNSYVYSAMYDQFEQIGNKRSMDNYKAGNAAITWS</sequence>
<evidence type="ECO:0000313" key="3">
    <source>
        <dbReference type="Proteomes" id="UP000257607"/>
    </source>
</evidence>